<protein>
    <submittedName>
        <fullName evidence="1">Uncharacterized protein</fullName>
    </submittedName>
</protein>
<evidence type="ECO:0000313" key="2">
    <source>
        <dbReference type="Proteomes" id="UP000032266"/>
    </source>
</evidence>
<dbReference type="AlphaFoldDB" id="A0A0C5VPZ9"/>
<reference evidence="1 2" key="1">
    <citation type="submission" date="2014-01" db="EMBL/GenBank/DDBJ databases">
        <title>Full genme sequencing of cellulolytic bacterium Gynuella sunshinyii YC6258T gen. nov., sp. nov.</title>
        <authorList>
            <person name="Khan H."/>
            <person name="Chung E.J."/>
            <person name="Chung Y.R."/>
        </authorList>
    </citation>
    <scope>NUCLEOTIDE SEQUENCE [LARGE SCALE GENOMIC DNA]</scope>
    <source>
        <strain evidence="1 2">YC6258</strain>
    </source>
</reference>
<name>A0A0C5VPZ9_9GAMM</name>
<accession>A0A0C5VPZ9</accession>
<keyword evidence="2" id="KW-1185">Reference proteome</keyword>
<dbReference type="HOGENOM" id="CLU_3344241_0_0_6"/>
<dbReference type="EMBL" id="CP007142">
    <property type="protein sequence ID" value="AJQ96301.1"/>
    <property type="molecule type" value="Genomic_DNA"/>
</dbReference>
<organism evidence="1 2">
    <name type="scientific">Gynuella sunshinyii YC6258</name>
    <dbReference type="NCBI Taxonomy" id="1445510"/>
    <lineage>
        <taxon>Bacteria</taxon>
        <taxon>Pseudomonadati</taxon>
        <taxon>Pseudomonadota</taxon>
        <taxon>Gammaproteobacteria</taxon>
        <taxon>Oceanospirillales</taxon>
        <taxon>Saccharospirillaceae</taxon>
        <taxon>Gynuella</taxon>
    </lineage>
</organism>
<dbReference type="KEGG" id="gsn:YC6258_04267"/>
<sequence>MFSHIDLQSQTYVPKIISQWLATTVMTLTLKNHPYFS</sequence>
<dbReference type="STRING" id="1445510.YC6258_04267"/>
<evidence type="ECO:0000313" key="1">
    <source>
        <dbReference type="EMBL" id="AJQ96301.1"/>
    </source>
</evidence>
<gene>
    <name evidence="1" type="ORF">YC6258_04267</name>
</gene>
<proteinExistence type="predicted"/>
<dbReference type="Proteomes" id="UP000032266">
    <property type="component" value="Chromosome"/>
</dbReference>